<protein>
    <recommendedName>
        <fullName evidence="4">AA1-like domain-containing protein</fullName>
    </recommendedName>
</protein>
<comment type="caution">
    <text evidence="2">The sequence shown here is derived from an EMBL/GenBank/DDBJ whole genome shotgun (WGS) entry which is preliminary data.</text>
</comment>
<dbReference type="EMBL" id="JBBPHU010000002">
    <property type="protein sequence ID" value="KAK7522038.1"/>
    <property type="molecule type" value="Genomic_DNA"/>
</dbReference>
<evidence type="ECO:0000313" key="2">
    <source>
        <dbReference type="EMBL" id="KAK7522038.1"/>
    </source>
</evidence>
<evidence type="ECO:0000313" key="3">
    <source>
        <dbReference type="Proteomes" id="UP001363622"/>
    </source>
</evidence>
<feature type="signal peptide" evidence="1">
    <location>
        <begin position="1"/>
        <end position="18"/>
    </location>
</feature>
<dbReference type="Proteomes" id="UP001363622">
    <property type="component" value="Unassembled WGS sequence"/>
</dbReference>
<gene>
    <name evidence="2" type="ORF">IWZ03DRAFT_107883</name>
</gene>
<reference evidence="2 3" key="1">
    <citation type="submission" date="2024-04" db="EMBL/GenBank/DDBJ databases">
        <title>Phyllosticta paracitricarpa is synonymous to the EU quarantine fungus P. citricarpa based on phylogenomic analyses.</title>
        <authorList>
            <consortium name="Lawrence Berkeley National Laboratory"/>
            <person name="Van Ingen-Buijs V.A."/>
            <person name="Van Westerhoven A.C."/>
            <person name="Haridas S."/>
            <person name="Skiadas P."/>
            <person name="Martin F."/>
            <person name="Groenewald J.Z."/>
            <person name="Crous P.W."/>
            <person name="Seidl M.F."/>
        </authorList>
    </citation>
    <scope>NUCLEOTIDE SEQUENCE [LARGE SCALE GENOMIC DNA]</scope>
    <source>
        <strain evidence="2 3">CBS 123371</strain>
    </source>
</reference>
<evidence type="ECO:0000256" key="1">
    <source>
        <dbReference type="SAM" id="SignalP"/>
    </source>
</evidence>
<organism evidence="2 3">
    <name type="scientific">Phyllosticta citriasiana</name>
    <dbReference type="NCBI Taxonomy" id="595635"/>
    <lineage>
        <taxon>Eukaryota</taxon>
        <taxon>Fungi</taxon>
        <taxon>Dikarya</taxon>
        <taxon>Ascomycota</taxon>
        <taxon>Pezizomycotina</taxon>
        <taxon>Dothideomycetes</taxon>
        <taxon>Dothideomycetes incertae sedis</taxon>
        <taxon>Botryosphaeriales</taxon>
        <taxon>Phyllostictaceae</taxon>
        <taxon>Phyllosticta</taxon>
    </lineage>
</organism>
<keyword evidence="3" id="KW-1185">Reference proteome</keyword>
<name>A0ABR1KX56_9PEZI</name>
<feature type="chain" id="PRO_5045832375" description="AA1-like domain-containing protein" evidence="1">
    <location>
        <begin position="19"/>
        <end position="170"/>
    </location>
</feature>
<keyword evidence="1" id="KW-0732">Signal</keyword>
<proteinExistence type="predicted"/>
<accession>A0ABR1KX56</accession>
<sequence>MRFFSSILTISAALSVAAQTSQPTKTDPCTPNGCLVIDSLTIFVHLDPQSDDNFSLDYSISYGKHEEVCVVEWAYGESAGRDKYPTIDNPVTCNGGQFATFFDSFSTIKKFDLEATYTYTVKSTGQSKTVYGKATVDSNVLICDKYLNSKRCQLNRHKVSEIKLPIYQPE</sequence>
<evidence type="ECO:0008006" key="4">
    <source>
        <dbReference type="Google" id="ProtNLM"/>
    </source>
</evidence>